<dbReference type="Gene3D" id="1.20.1740.10">
    <property type="entry name" value="Amino acid/polyamine transporter I"/>
    <property type="match status" value="1"/>
</dbReference>
<evidence type="ECO:0000256" key="5">
    <source>
        <dbReference type="ARBA" id="ARBA00022692"/>
    </source>
</evidence>
<evidence type="ECO:0000313" key="10">
    <source>
        <dbReference type="Proteomes" id="UP001589832"/>
    </source>
</evidence>
<protein>
    <submittedName>
        <fullName evidence="9">Alanine/glycine:cation symporter family protein</fullName>
    </submittedName>
</protein>
<keyword evidence="3 8" id="KW-0813">Transport</keyword>
<feature type="transmembrane region" description="Helical" evidence="8">
    <location>
        <begin position="317"/>
        <end position="340"/>
    </location>
</feature>
<evidence type="ECO:0000256" key="1">
    <source>
        <dbReference type="ARBA" id="ARBA00004651"/>
    </source>
</evidence>
<reference evidence="9 10" key="1">
    <citation type="submission" date="2024-09" db="EMBL/GenBank/DDBJ databases">
        <authorList>
            <person name="Sun Q."/>
            <person name="Mori K."/>
        </authorList>
    </citation>
    <scope>NUCLEOTIDE SEQUENCE [LARGE SCALE GENOMIC DNA]</scope>
    <source>
        <strain evidence="9 10">NCAIM B.02481</strain>
    </source>
</reference>
<keyword evidence="10" id="KW-1185">Reference proteome</keyword>
<evidence type="ECO:0000256" key="8">
    <source>
        <dbReference type="RuleBase" id="RU363064"/>
    </source>
</evidence>
<keyword evidence="8" id="KW-0769">Symport</keyword>
<evidence type="ECO:0000313" key="9">
    <source>
        <dbReference type="EMBL" id="MFC0605946.1"/>
    </source>
</evidence>
<feature type="transmembrane region" description="Helical" evidence="8">
    <location>
        <begin position="471"/>
        <end position="489"/>
    </location>
</feature>
<dbReference type="Pfam" id="PF01235">
    <property type="entry name" value="Na_Ala_symp"/>
    <property type="match status" value="1"/>
</dbReference>
<feature type="transmembrane region" description="Helical" evidence="8">
    <location>
        <begin position="291"/>
        <end position="311"/>
    </location>
</feature>
<sequence length="530" mass="56798">MKKYLLSIFTLILPLLNFAQEAEKGIDEIIDEKFGAATGWFVEAVFYQIPFSDSVSVYWVLFPLILGAVYFTFYFNFINFRGFFTSVNIVRGKYDGLDHHESLVAAGDATPGGDIRETIAVEDHEGEVSHFQALTAALSATVGLGNIAGVAIAVSIGGAGATFWMIIAGFLGMASKFVECTLGVKYRDISEDGTVYGGPMYYLTKGLKSKGMGGLGKVLAVLFAIFVIGGSFGGGNMFQVNQAFQLVENISGGEQSFLNGYGWAFGLVMAILVGIVIIGGIKKIAKVTDKIVPFMVAIYVAASLFVIFAKYDMIGSAFAAIWNGAFSPEGIAGGAVGVLIQGFRRAAFSNEAGIGSASIAHSAVKTKYAASEGMVALLEPFIDTVVVCTMTALVLIITGFVDPLNPPANDAQAILLTSSAFESSISWFPYVLTVAVVLFAFSSMISWSYYGFQGWTYLFGRSKKTEYTYKVIFCIFVIIGAAASLDSVIGFSDAMVFAMMVPNMVGLVLLAPKVKEELKKYMNAIKVKKA</sequence>
<dbReference type="InterPro" id="IPR001463">
    <property type="entry name" value="Na/Ala_symport"/>
</dbReference>
<dbReference type="PANTHER" id="PTHR30330">
    <property type="entry name" value="AGSS FAMILY TRANSPORTER, SODIUM-ALANINE"/>
    <property type="match status" value="1"/>
</dbReference>
<keyword evidence="5 8" id="KW-0812">Transmembrane</keyword>
<keyword evidence="7 8" id="KW-0472">Membrane</keyword>
<feature type="transmembrane region" description="Helical" evidence="8">
    <location>
        <begin position="495"/>
        <end position="512"/>
    </location>
</feature>
<gene>
    <name evidence="9" type="ORF">ACFFGA_15420</name>
</gene>
<keyword evidence="6 8" id="KW-1133">Transmembrane helix</keyword>
<feature type="transmembrane region" description="Helical" evidence="8">
    <location>
        <begin position="381"/>
        <end position="401"/>
    </location>
</feature>
<feature type="transmembrane region" description="Helical" evidence="8">
    <location>
        <begin position="57"/>
        <end position="77"/>
    </location>
</feature>
<dbReference type="Proteomes" id="UP001589832">
    <property type="component" value="Unassembled WGS sequence"/>
</dbReference>
<dbReference type="PANTHER" id="PTHR30330:SF3">
    <property type="entry name" value="TRANSCRIPTIONAL REGULATOR, LRP FAMILY"/>
    <property type="match status" value="1"/>
</dbReference>
<evidence type="ECO:0000256" key="6">
    <source>
        <dbReference type="ARBA" id="ARBA00022989"/>
    </source>
</evidence>
<dbReference type="RefSeq" id="WP_386065405.1">
    <property type="nucleotide sequence ID" value="NZ_JBHLTQ010000019.1"/>
</dbReference>
<comment type="similarity">
    <text evidence="2 8">Belongs to the alanine or glycine:cation symporter (AGCS) (TC 2.A.25) family.</text>
</comment>
<feature type="transmembrane region" description="Helical" evidence="8">
    <location>
        <begin position="427"/>
        <end position="450"/>
    </location>
</feature>
<feature type="transmembrane region" description="Helical" evidence="8">
    <location>
        <begin position="218"/>
        <end position="240"/>
    </location>
</feature>
<evidence type="ECO:0000256" key="2">
    <source>
        <dbReference type="ARBA" id="ARBA00009261"/>
    </source>
</evidence>
<comment type="subcellular location">
    <subcellularLocation>
        <location evidence="1 8">Cell membrane</location>
        <topology evidence="1 8">Multi-pass membrane protein</topology>
    </subcellularLocation>
</comment>
<organism evidence="9 10">
    <name type="scientific">Winogradskyella pulchriflava</name>
    <dbReference type="NCBI Taxonomy" id="1110688"/>
    <lineage>
        <taxon>Bacteria</taxon>
        <taxon>Pseudomonadati</taxon>
        <taxon>Bacteroidota</taxon>
        <taxon>Flavobacteriia</taxon>
        <taxon>Flavobacteriales</taxon>
        <taxon>Flavobacteriaceae</taxon>
        <taxon>Winogradskyella</taxon>
    </lineage>
</organism>
<comment type="caution">
    <text evidence="9">The sequence shown here is derived from an EMBL/GenBank/DDBJ whole genome shotgun (WGS) entry which is preliminary data.</text>
</comment>
<accession>A0ABV6QCC4</accession>
<evidence type="ECO:0000256" key="3">
    <source>
        <dbReference type="ARBA" id="ARBA00022448"/>
    </source>
</evidence>
<keyword evidence="4 8" id="KW-1003">Cell membrane</keyword>
<dbReference type="PRINTS" id="PR00175">
    <property type="entry name" value="NAALASMPORT"/>
</dbReference>
<evidence type="ECO:0000256" key="4">
    <source>
        <dbReference type="ARBA" id="ARBA00022475"/>
    </source>
</evidence>
<name>A0ABV6QCC4_9FLAO</name>
<evidence type="ECO:0000256" key="7">
    <source>
        <dbReference type="ARBA" id="ARBA00023136"/>
    </source>
</evidence>
<dbReference type="NCBIfam" id="TIGR00835">
    <property type="entry name" value="agcS"/>
    <property type="match status" value="1"/>
</dbReference>
<feature type="transmembrane region" description="Helical" evidence="8">
    <location>
        <begin position="161"/>
        <end position="178"/>
    </location>
</feature>
<proteinExistence type="inferred from homology"/>
<feature type="transmembrane region" description="Helical" evidence="8">
    <location>
        <begin position="260"/>
        <end position="279"/>
    </location>
</feature>
<dbReference type="EMBL" id="JBHLTQ010000019">
    <property type="protein sequence ID" value="MFC0605946.1"/>
    <property type="molecule type" value="Genomic_DNA"/>
</dbReference>